<evidence type="ECO:0000259" key="2">
    <source>
        <dbReference type="PROSITE" id="PS51708"/>
    </source>
</evidence>
<feature type="region of interest" description="Disordered" evidence="1">
    <location>
        <begin position="1"/>
        <end position="41"/>
    </location>
</feature>
<proteinExistence type="predicted"/>
<protein>
    <submittedName>
        <fullName evidence="3">CHAD domain-containing protein</fullName>
    </submittedName>
</protein>
<dbReference type="PROSITE" id="PS51708">
    <property type="entry name" value="CHAD"/>
    <property type="match status" value="1"/>
</dbReference>
<dbReference type="EMBL" id="WMLF01000565">
    <property type="protein sequence ID" value="MBB1246669.1"/>
    <property type="molecule type" value="Genomic_DNA"/>
</dbReference>
<sequence length="137" mass="15296">PRRPLRKAVTRDFKRLAKRMDRARQSPEGPERDAAAHAARKAAKRLRYAAETARPAHGKAAKRYARRVRRLQDLLGAHQDAVVTRAALRELAAEADAAGEPSFAYGVLYAREERAAADTLAALPEAWRDLRAHRPLT</sequence>
<organism evidence="3 4">
    <name type="scientific">Streptomyces durbertensis</name>
    <dbReference type="NCBI Taxonomy" id="2448886"/>
    <lineage>
        <taxon>Bacteria</taxon>
        <taxon>Bacillati</taxon>
        <taxon>Actinomycetota</taxon>
        <taxon>Actinomycetes</taxon>
        <taxon>Kitasatosporales</taxon>
        <taxon>Streptomycetaceae</taxon>
        <taxon>Streptomyces</taxon>
    </lineage>
</organism>
<dbReference type="RefSeq" id="WP_182857907.1">
    <property type="nucleotide sequence ID" value="NZ_WMLF01000565.1"/>
</dbReference>
<feature type="domain" description="CHAD" evidence="2">
    <location>
        <begin position="1"/>
        <end position="132"/>
    </location>
</feature>
<dbReference type="Gene3D" id="1.40.20.10">
    <property type="entry name" value="CHAD domain"/>
    <property type="match status" value="1"/>
</dbReference>
<reference evidence="4" key="1">
    <citation type="journal article" date="2020" name="Syst. Appl. Microbiol.">
        <title>Streptomyces alkaliterrae sp. nov., isolated from an alkaline soil, and emended descriptions of Streptomyces alkaliphilus, Streptomyces calidiresistens and Streptomyces durbertensis.</title>
        <authorList>
            <person name="Swiecimska M."/>
            <person name="Golinska P."/>
            <person name="Nouioui I."/>
            <person name="Wypij M."/>
            <person name="Rai M."/>
            <person name="Sangal V."/>
            <person name="Goodfellow M."/>
        </authorList>
    </citation>
    <scope>NUCLEOTIDE SEQUENCE [LARGE SCALE GENOMIC DNA]</scope>
    <source>
        <strain evidence="4">DSM 104538</strain>
    </source>
</reference>
<keyword evidence="4" id="KW-1185">Reference proteome</keyword>
<accession>A0ABR6EMT7</accession>
<dbReference type="InterPro" id="IPR038186">
    <property type="entry name" value="CHAD_dom_sf"/>
</dbReference>
<evidence type="ECO:0000256" key="1">
    <source>
        <dbReference type="SAM" id="MobiDB-lite"/>
    </source>
</evidence>
<dbReference type="Proteomes" id="UP000766698">
    <property type="component" value="Unassembled WGS sequence"/>
</dbReference>
<dbReference type="InterPro" id="IPR007899">
    <property type="entry name" value="CHAD_dom"/>
</dbReference>
<gene>
    <name evidence="3" type="ORF">GL263_24410</name>
</gene>
<evidence type="ECO:0000313" key="4">
    <source>
        <dbReference type="Proteomes" id="UP000766698"/>
    </source>
</evidence>
<name>A0ABR6EMT7_9ACTN</name>
<dbReference type="PANTHER" id="PTHR39339:SF1">
    <property type="entry name" value="CHAD DOMAIN-CONTAINING PROTEIN"/>
    <property type="match status" value="1"/>
</dbReference>
<feature type="compositionally biased region" description="Basic and acidic residues" evidence="1">
    <location>
        <begin position="9"/>
        <end position="35"/>
    </location>
</feature>
<feature type="non-terminal residue" evidence="3">
    <location>
        <position position="1"/>
    </location>
</feature>
<dbReference type="PANTHER" id="PTHR39339">
    <property type="entry name" value="SLR1444 PROTEIN"/>
    <property type="match status" value="1"/>
</dbReference>
<dbReference type="Pfam" id="PF05235">
    <property type="entry name" value="CHAD"/>
    <property type="match status" value="1"/>
</dbReference>
<comment type="caution">
    <text evidence="3">The sequence shown here is derived from an EMBL/GenBank/DDBJ whole genome shotgun (WGS) entry which is preliminary data.</text>
</comment>
<evidence type="ECO:0000313" key="3">
    <source>
        <dbReference type="EMBL" id="MBB1246669.1"/>
    </source>
</evidence>